<dbReference type="InterPro" id="IPR029060">
    <property type="entry name" value="PIN-like_dom_sf"/>
</dbReference>
<evidence type="ECO:0000259" key="8">
    <source>
        <dbReference type="Pfam" id="PF01850"/>
    </source>
</evidence>
<sequence>MLVAVERRKLDLDRWIADDDDAAIAAITAAELGVGVELATGRRKLHRRAFVEDLLEVLPVIEYGLDVARVHITLLAAVRRTGRPRGAHDLIIAATALATGRTVVTADRTGFDDLPGVVVRAPD</sequence>
<evidence type="ECO:0000256" key="2">
    <source>
        <dbReference type="ARBA" id="ARBA00022649"/>
    </source>
</evidence>
<dbReference type="InterPro" id="IPR002716">
    <property type="entry name" value="PIN_dom"/>
</dbReference>
<evidence type="ECO:0000256" key="5">
    <source>
        <dbReference type="ARBA" id="ARBA00022801"/>
    </source>
</evidence>
<organism evidence="9">
    <name type="scientific">freshwater metagenome</name>
    <dbReference type="NCBI Taxonomy" id="449393"/>
    <lineage>
        <taxon>unclassified sequences</taxon>
        <taxon>metagenomes</taxon>
        <taxon>ecological metagenomes</taxon>
    </lineage>
</organism>
<keyword evidence="2" id="KW-1277">Toxin-antitoxin system</keyword>
<dbReference type="HAMAP" id="MF_00265">
    <property type="entry name" value="VapC_Nob1"/>
    <property type="match status" value="1"/>
</dbReference>
<keyword evidence="6" id="KW-0460">Magnesium</keyword>
<dbReference type="AlphaFoldDB" id="A0A6J6E8E0"/>
<dbReference type="SUPFAM" id="SSF88723">
    <property type="entry name" value="PIN domain-like"/>
    <property type="match status" value="1"/>
</dbReference>
<keyword evidence="4" id="KW-0479">Metal-binding</keyword>
<dbReference type="GO" id="GO:0004540">
    <property type="term" value="F:RNA nuclease activity"/>
    <property type="evidence" value="ECO:0007669"/>
    <property type="project" value="InterPro"/>
</dbReference>
<evidence type="ECO:0000256" key="6">
    <source>
        <dbReference type="ARBA" id="ARBA00022842"/>
    </source>
</evidence>
<dbReference type="GO" id="GO:0016787">
    <property type="term" value="F:hydrolase activity"/>
    <property type="evidence" value="ECO:0007669"/>
    <property type="project" value="UniProtKB-KW"/>
</dbReference>
<dbReference type="PANTHER" id="PTHR33653:SF1">
    <property type="entry name" value="RIBONUCLEASE VAPC2"/>
    <property type="match status" value="1"/>
</dbReference>
<keyword evidence="3" id="KW-0540">Nuclease</keyword>
<dbReference type="Pfam" id="PF01850">
    <property type="entry name" value="PIN"/>
    <property type="match status" value="1"/>
</dbReference>
<gene>
    <name evidence="9" type="ORF">UFOPK1493_02362</name>
</gene>
<evidence type="ECO:0000256" key="4">
    <source>
        <dbReference type="ARBA" id="ARBA00022723"/>
    </source>
</evidence>
<evidence type="ECO:0000256" key="7">
    <source>
        <dbReference type="ARBA" id="ARBA00038093"/>
    </source>
</evidence>
<evidence type="ECO:0000256" key="3">
    <source>
        <dbReference type="ARBA" id="ARBA00022722"/>
    </source>
</evidence>
<dbReference type="PANTHER" id="PTHR33653">
    <property type="entry name" value="RIBONUCLEASE VAPC2"/>
    <property type="match status" value="1"/>
</dbReference>
<dbReference type="InterPro" id="IPR050556">
    <property type="entry name" value="Type_II_TA_system_RNase"/>
</dbReference>
<evidence type="ECO:0000313" key="9">
    <source>
        <dbReference type="EMBL" id="CAB4570593.1"/>
    </source>
</evidence>
<accession>A0A6J6E8E0</accession>
<dbReference type="EMBL" id="CAEZSR010000094">
    <property type="protein sequence ID" value="CAB4570593.1"/>
    <property type="molecule type" value="Genomic_DNA"/>
</dbReference>
<comment type="similarity">
    <text evidence="7">Belongs to the PINc/VapC protein family.</text>
</comment>
<protein>
    <submittedName>
        <fullName evidence="9">Unannotated protein</fullName>
    </submittedName>
</protein>
<comment type="cofactor">
    <cofactor evidence="1">
        <name>Mg(2+)</name>
        <dbReference type="ChEBI" id="CHEBI:18420"/>
    </cofactor>
</comment>
<dbReference type="GO" id="GO:0046872">
    <property type="term" value="F:metal ion binding"/>
    <property type="evidence" value="ECO:0007669"/>
    <property type="project" value="UniProtKB-KW"/>
</dbReference>
<proteinExistence type="inferred from homology"/>
<dbReference type="InterPro" id="IPR022907">
    <property type="entry name" value="VapC_family"/>
</dbReference>
<reference evidence="9" key="1">
    <citation type="submission" date="2020-05" db="EMBL/GenBank/DDBJ databases">
        <authorList>
            <person name="Chiriac C."/>
            <person name="Salcher M."/>
            <person name="Ghai R."/>
            <person name="Kavagutti S V."/>
        </authorList>
    </citation>
    <scope>NUCLEOTIDE SEQUENCE</scope>
</reference>
<name>A0A6J6E8E0_9ZZZZ</name>
<feature type="domain" description="PIN" evidence="8">
    <location>
        <begin position="10"/>
        <end position="114"/>
    </location>
</feature>
<keyword evidence="5" id="KW-0378">Hydrolase</keyword>
<dbReference type="Gene3D" id="3.40.50.1010">
    <property type="entry name" value="5'-nuclease"/>
    <property type="match status" value="1"/>
</dbReference>
<evidence type="ECO:0000256" key="1">
    <source>
        <dbReference type="ARBA" id="ARBA00001946"/>
    </source>
</evidence>